<dbReference type="AlphaFoldDB" id="A0A1G8W4R7"/>
<feature type="transmembrane region" description="Helical" evidence="9">
    <location>
        <begin position="207"/>
        <end position="228"/>
    </location>
</feature>
<evidence type="ECO:0000256" key="2">
    <source>
        <dbReference type="ARBA" id="ARBA00022448"/>
    </source>
</evidence>
<dbReference type="Gene3D" id="1.20.1530.20">
    <property type="match status" value="1"/>
</dbReference>
<feature type="transmembrane region" description="Helical" evidence="9">
    <location>
        <begin position="170"/>
        <end position="187"/>
    </location>
</feature>
<dbReference type="EMBL" id="FNEZ01000002">
    <property type="protein sequence ID" value="SDJ73077.1"/>
    <property type="molecule type" value="Genomic_DNA"/>
</dbReference>
<feature type="transmembrane region" description="Helical" evidence="9">
    <location>
        <begin position="12"/>
        <end position="33"/>
    </location>
</feature>
<evidence type="ECO:0000256" key="1">
    <source>
        <dbReference type="ARBA" id="ARBA00004651"/>
    </source>
</evidence>
<gene>
    <name evidence="11" type="ORF">SAMN04487935_1644</name>
</gene>
<evidence type="ECO:0000256" key="8">
    <source>
        <dbReference type="ARBA" id="ARBA00023136"/>
    </source>
</evidence>
<protein>
    <submittedName>
        <fullName evidence="11">NhaP-type Na+/H+ or K+/H+ antiporter</fullName>
    </submittedName>
</protein>
<accession>A0A1G8W4R7</accession>
<feature type="domain" description="Cation/H+ exchanger transmembrane" evidence="10">
    <location>
        <begin position="28"/>
        <end position="407"/>
    </location>
</feature>
<dbReference type="RefSeq" id="WP_091393672.1">
    <property type="nucleotide sequence ID" value="NZ_BKAI01000003.1"/>
</dbReference>
<name>A0A1G8W4R7_9FLAO</name>
<evidence type="ECO:0000256" key="6">
    <source>
        <dbReference type="ARBA" id="ARBA00022989"/>
    </source>
</evidence>
<keyword evidence="6 9" id="KW-1133">Transmembrane helix</keyword>
<evidence type="ECO:0000256" key="3">
    <source>
        <dbReference type="ARBA" id="ARBA00022449"/>
    </source>
</evidence>
<feature type="transmembrane region" description="Helical" evidence="9">
    <location>
        <begin position="387"/>
        <end position="407"/>
    </location>
</feature>
<dbReference type="PANTHER" id="PTHR32507:SF8">
    <property type="entry name" value="CNH1P"/>
    <property type="match status" value="1"/>
</dbReference>
<evidence type="ECO:0000313" key="11">
    <source>
        <dbReference type="EMBL" id="SDJ73077.1"/>
    </source>
</evidence>
<evidence type="ECO:0000259" key="10">
    <source>
        <dbReference type="Pfam" id="PF00999"/>
    </source>
</evidence>
<dbReference type="GO" id="GO:0015297">
    <property type="term" value="F:antiporter activity"/>
    <property type="evidence" value="ECO:0007669"/>
    <property type="project" value="UniProtKB-KW"/>
</dbReference>
<dbReference type="STRING" id="1128970.SAMN04487935_1644"/>
<feature type="transmembrane region" description="Helical" evidence="9">
    <location>
        <begin position="298"/>
        <end position="315"/>
    </location>
</feature>
<feature type="transmembrane region" description="Helical" evidence="9">
    <location>
        <begin position="42"/>
        <end position="63"/>
    </location>
</feature>
<dbReference type="InterPro" id="IPR006153">
    <property type="entry name" value="Cation/H_exchanger_TM"/>
</dbReference>
<reference evidence="11 12" key="1">
    <citation type="submission" date="2016-10" db="EMBL/GenBank/DDBJ databases">
        <authorList>
            <person name="de Groot N.N."/>
        </authorList>
    </citation>
    <scope>NUCLEOTIDE SEQUENCE [LARGE SCALE GENOMIC DNA]</scope>
    <source>
        <strain evidence="11 12">CGMCC 1.10076</strain>
    </source>
</reference>
<keyword evidence="12" id="KW-1185">Reference proteome</keyword>
<keyword evidence="2" id="KW-0813">Transport</keyword>
<keyword evidence="8 9" id="KW-0472">Membrane</keyword>
<proteinExistence type="predicted"/>
<dbReference type="Pfam" id="PF00999">
    <property type="entry name" value="Na_H_Exchanger"/>
    <property type="match status" value="1"/>
</dbReference>
<organism evidence="11 12">
    <name type="scientific">Flavobacterium noncentrifugens</name>
    <dbReference type="NCBI Taxonomy" id="1128970"/>
    <lineage>
        <taxon>Bacteria</taxon>
        <taxon>Pseudomonadati</taxon>
        <taxon>Bacteroidota</taxon>
        <taxon>Flavobacteriia</taxon>
        <taxon>Flavobacteriales</taxon>
        <taxon>Flavobacteriaceae</taxon>
        <taxon>Flavobacterium</taxon>
    </lineage>
</organism>
<sequence length="417" mass="46706">MDFAELLKFDEYNFHLIIIGIVTLMAATVPNLLNNKNITAPIIYLLIGVVIYIFTNNYSSIAVLNNVEVIRKISEFVAIIALTNAGLKIKRPFKWKTWKYSFWLLAVTMPLTIIATAWLSWWFIGLAPAAAILFGSLIAPTDPVLAADLQTTKPSEKDISKTRLALTSEAGINDGLAFPFTYFAIFLATKGMDYHNWISEWILTDIIYKIVVGVAIGLFSGWILYKLIFSMTNKNQQAKISRGILSVTLTLLPYAITEMCGGYGFIAVFIAACSFSNSDKDIHHMDNLHDFTEEIERIFVAFLFVIMGIYMASNRESLLDWHLIFIALAIILVIRPISGWIALSQTDLSRFEKFVLSFYGIRGIGSIFYLMYALGKADFSDNGKLTELTAVTIILSVFIHGISAATIQKKLDKYDGT</sequence>
<evidence type="ECO:0000256" key="7">
    <source>
        <dbReference type="ARBA" id="ARBA00023065"/>
    </source>
</evidence>
<dbReference type="InterPro" id="IPR038770">
    <property type="entry name" value="Na+/solute_symporter_sf"/>
</dbReference>
<evidence type="ECO:0000313" key="12">
    <source>
        <dbReference type="Proteomes" id="UP000199580"/>
    </source>
</evidence>
<feature type="transmembrane region" description="Helical" evidence="9">
    <location>
        <begin position="321"/>
        <end position="343"/>
    </location>
</feature>
<dbReference type="Proteomes" id="UP000199580">
    <property type="component" value="Unassembled WGS sequence"/>
</dbReference>
<dbReference type="GO" id="GO:1902600">
    <property type="term" value="P:proton transmembrane transport"/>
    <property type="evidence" value="ECO:0007669"/>
    <property type="project" value="InterPro"/>
</dbReference>
<evidence type="ECO:0000256" key="4">
    <source>
        <dbReference type="ARBA" id="ARBA00022475"/>
    </source>
</evidence>
<dbReference type="PANTHER" id="PTHR32507">
    <property type="entry name" value="NA(+)/H(+) ANTIPORTER 1"/>
    <property type="match status" value="1"/>
</dbReference>
<comment type="subcellular location">
    <subcellularLocation>
        <location evidence="1">Cell membrane</location>
        <topology evidence="1">Multi-pass membrane protein</topology>
    </subcellularLocation>
</comment>
<keyword evidence="4" id="KW-1003">Cell membrane</keyword>
<keyword evidence="5 9" id="KW-0812">Transmembrane</keyword>
<feature type="transmembrane region" description="Helical" evidence="9">
    <location>
        <begin position="130"/>
        <end position="149"/>
    </location>
</feature>
<feature type="transmembrane region" description="Helical" evidence="9">
    <location>
        <begin position="101"/>
        <end position="124"/>
    </location>
</feature>
<keyword evidence="3" id="KW-0050">Antiport</keyword>
<dbReference type="GO" id="GO:0005886">
    <property type="term" value="C:plasma membrane"/>
    <property type="evidence" value="ECO:0007669"/>
    <property type="project" value="UniProtKB-SubCell"/>
</dbReference>
<keyword evidence="7" id="KW-0406">Ion transport</keyword>
<evidence type="ECO:0000256" key="5">
    <source>
        <dbReference type="ARBA" id="ARBA00022692"/>
    </source>
</evidence>
<evidence type="ECO:0000256" key="9">
    <source>
        <dbReference type="SAM" id="Phobius"/>
    </source>
</evidence>
<dbReference type="OrthoDB" id="9810860at2"/>
<feature type="transmembrane region" description="Helical" evidence="9">
    <location>
        <begin position="355"/>
        <end position="375"/>
    </location>
</feature>